<dbReference type="EMBL" id="LR797021">
    <property type="protein sequence ID" value="CAB4181987.1"/>
    <property type="molecule type" value="Genomic_DNA"/>
</dbReference>
<evidence type="ECO:0000313" key="1">
    <source>
        <dbReference type="EMBL" id="CAB4170480.1"/>
    </source>
</evidence>
<dbReference type="EMBL" id="LR796860">
    <property type="protein sequence ID" value="CAB4170480.1"/>
    <property type="molecule type" value="Genomic_DNA"/>
</dbReference>
<name>A0A6J5PEY1_9CAUD</name>
<dbReference type="EMBL" id="LR797157">
    <property type="protein sequence ID" value="CAB4190550.1"/>
    <property type="molecule type" value="Genomic_DNA"/>
</dbReference>
<evidence type="ECO:0000313" key="6">
    <source>
        <dbReference type="EMBL" id="CAB4222645.1"/>
    </source>
</evidence>
<evidence type="ECO:0000313" key="5">
    <source>
        <dbReference type="EMBL" id="CAB4210987.1"/>
    </source>
</evidence>
<dbReference type="EMBL" id="LR796945">
    <property type="protein sequence ID" value="CAB4176816.1"/>
    <property type="molecule type" value="Genomic_DNA"/>
</dbReference>
<evidence type="ECO:0000313" key="7">
    <source>
        <dbReference type="EMBL" id="CAB5227710.1"/>
    </source>
</evidence>
<evidence type="ECO:0000313" key="2">
    <source>
        <dbReference type="EMBL" id="CAB4176816.1"/>
    </source>
</evidence>
<proteinExistence type="predicted"/>
<accession>A0A6J5PEY1</accession>
<dbReference type="EMBL" id="LR798378">
    <property type="protein sequence ID" value="CAB5227710.1"/>
    <property type="molecule type" value="Genomic_DNA"/>
</dbReference>
<evidence type="ECO:0000313" key="3">
    <source>
        <dbReference type="EMBL" id="CAB4181987.1"/>
    </source>
</evidence>
<organism evidence="1">
    <name type="scientific">uncultured Caudovirales phage</name>
    <dbReference type="NCBI Taxonomy" id="2100421"/>
    <lineage>
        <taxon>Viruses</taxon>
        <taxon>Duplodnaviria</taxon>
        <taxon>Heunggongvirae</taxon>
        <taxon>Uroviricota</taxon>
        <taxon>Caudoviricetes</taxon>
        <taxon>Peduoviridae</taxon>
        <taxon>Maltschvirus</taxon>
        <taxon>Maltschvirus maltsch</taxon>
    </lineage>
</organism>
<reference evidence="1" key="1">
    <citation type="submission" date="2020-05" db="EMBL/GenBank/DDBJ databases">
        <authorList>
            <person name="Chiriac C."/>
            <person name="Salcher M."/>
            <person name="Ghai R."/>
            <person name="Kavagutti S V."/>
        </authorList>
    </citation>
    <scope>NUCLEOTIDE SEQUENCE</scope>
</reference>
<evidence type="ECO:0000313" key="4">
    <source>
        <dbReference type="EMBL" id="CAB4190550.1"/>
    </source>
</evidence>
<sequence>MTDKLEMPLEQFAEAVAKENERLQSQYDIALGGIRVGVERIKQLTSGPGGIMEMKQTISDREAELNYSNLSFNAQVEENYLQSLDIERLEAVIARLEKYESMVHYIANDYIELSYEKAQCQRDDWLKRCRKTIAEAPLEWTENYGQGSEPWLNKE</sequence>
<dbReference type="EMBL" id="LR797518">
    <property type="protein sequence ID" value="CAB4222645.1"/>
    <property type="molecule type" value="Genomic_DNA"/>
</dbReference>
<gene>
    <name evidence="3" type="ORF">UFOVP1065_100</name>
    <name evidence="4" type="ORF">UFOVP1198_69</name>
    <name evidence="5" type="ORF">UFOVP1418_61</name>
    <name evidence="7" type="ORF">UFOVP1524_89</name>
    <name evidence="6" type="ORF">UFOVP1651_89</name>
    <name evidence="1" type="ORF">UFOVP908_67</name>
    <name evidence="2" type="ORF">UFOVP990_69</name>
</gene>
<protein>
    <submittedName>
        <fullName evidence="1">Uncharacterized protein</fullName>
    </submittedName>
</protein>
<dbReference type="EMBL" id="LR797369">
    <property type="protein sequence ID" value="CAB4210987.1"/>
    <property type="molecule type" value="Genomic_DNA"/>
</dbReference>